<dbReference type="Pfam" id="PF01588">
    <property type="entry name" value="tRNA_bind"/>
    <property type="match status" value="1"/>
</dbReference>
<dbReference type="Proteomes" id="UP000834611">
    <property type="component" value="Unassembled WGS sequence"/>
</dbReference>
<dbReference type="InterPro" id="IPR008231">
    <property type="entry name" value="CsaA"/>
</dbReference>
<proteinExistence type="predicted"/>
<feature type="domain" description="TRNA-binding" evidence="4">
    <location>
        <begin position="8"/>
        <end position="111"/>
    </location>
</feature>
<protein>
    <submittedName>
        <fullName evidence="5">tRNA-binding protein</fullName>
    </submittedName>
</protein>
<comment type="caution">
    <text evidence="5">The sequence shown here is derived from an EMBL/GenBank/DDBJ whole genome shotgun (WGS) entry which is preliminary data.</text>
</comment>
<evidence type="ECO:0000256" key="2">
    <source>
        <dbReference type="ARBA" id="ARBA00022884"/>
    </source>
</evidence>
<dbReference type="NCBIfam" id="NF007495">
    <property type="entry name" value="PRK10089.1-4"/>
    <property type="match status" value="1"/>
</dbReference>
<dbReference type="PANTHER" id="PTHR11586:SF37">
    <property type="entry name" value="TRNA-BINDING DOMAIN-CONTAINING PROTEIN"/>
    <property type="match status" value="1"/>
</dbReference>
<dbReference type="RefSeq" id="WP_112308058.1">
    <property type="nucleotide sequence ID" value="NZ_ABDWLN020000051.1"/>
</dbReference>
<evidence type="ECO:0000256" key="1">
    <source>
        <dbReference type="ARBA" id="ARBA00022555"/>
    </source>
</evidence>
<dbReference type="GeneID" id="92276319"/>
<dbReference type="CDD" id="cd02798">
    <property type="entry name" value="tRNA_bind_CsaA"/>
    <property type="match status" value="1"/>
</dbReference>
<sequence>MQIIEWDDFTRVEMRVGTIVSAQVNSKAKKPAYVMEVDLGELGIKRSSAQITVNYTPDDLIGKQVLCVCNFEVKRIAGIKSEVLITGASDEKGAIVLAEFNLPLPNGALLA</sequence>
<dbReference type="FunFam" id="2.40.50.140:FF:000165">
    <property type="entry name" value="Chaperone CsaA"/>
    <property type="match status" value="1"/>
</dbReference>
<name>A0A9N8D0C6_PRORE</name>
<dbReference type="InterPro" id="IPR002547">
    <property type="entry name" value="tRNA-bd_dom"/>
</dbReference>
<dbReference type="AlphaFoldDB" id="A0A9N8D0C6"/>
<keyword evidence="1 3" id="KW-0820">tRNA-binding</keyword>
<dbReference type="SUPFAM" id="SSF50249">
    <property type="entry name" value="Nucleic acid-binding proteins"/>
    <property type="match status" value="1"/>
</dbReference>
<dbReference type="NCBIfam" id="NF007494">
    <property type="entry name" value="PRK10089.1-3"/>
    <property type="match status" value="1"/>
</dbReference>
<dbReference type="GO" id="GO:0000049">
    <property type="term" value="F:tRNA binding"/>
    <property type="evidence" value="ECO:0007669"/>
    <property type="project" value="UniProtKB-UniRule"/>
</dbReference>
<evidence type="ECO:0000313" key="5">
    <source>
        <dbReference type="EMBL" id="CAB5701222.1"/>
    </source>
</evidence>
<accession>A0A9N8D0C6</accession>
<gene>
    <name evidence="5" type="primary">csaA</name>
    <name evidence="5" type="ORF">GHA_02672</name>
</gene>
<keyword evidence="2 3" id="KW-0694">RNA-binding</keyword>
<dbReference type="PROSITE" id="PS50886">
    <property type="entry name" value="TRBD"/>
    <property type="match status" value="1"/>
</dbReference>
<reference evidence="5" key="1">
    <citation type="submission" date="2020-05" db="EMBL/GenBank/DDBJ databases">
        <authorList>
            <person name="Delgado-Blas J."/>
        </authorList>
    </citation>
    <scope>NUCLEOTIDE SEQUENCE</scope>
    <source>
        <strain evidence="5">BB1453</strain>
    </source>
</reference>
<dbReference type="PANTHER" id="PTHR11586">
    <property type="entry name" value="TRNA-AMINOACYLATION COFACTOR ARC1 FAMILY MEMBER"/>
    <property type="match status" value="1"/>
</dbReference>
<dbReference type="Gene3D" id="2.40.50.140">
    <property type="entry name" value="Nucleic acid-binding proteins"/>
    <property type="match status" value="1"/>
</dbReference>
<evidence type="ECO:0000256" key="3">
    <source>
        <dbReference type="PROSITE-ProRule" id="PRU00209"/>
    </source>
</evidence>
<dbReference type="NCBIfam" id="TIGR02222">
    <property type="entry name" value="chap_CsaA"/>
    <property type="match status" value="1"/>
</dbReference>
<dbReference type="EMBL" id="CAHPSF010000007">
    <property type="protein sequence ID" value="CAB5701222.1"/>
    <property type="molecule type" value="Genomic_DNA"/>
</dbReference>
<dbReference type="InterPro" id="IPR012340">
    <property type="entry name" value="NA-bd_OB-fold"/>
</dbReference>
<evidence type="ECO:0000259" key="4">
    <source>
        <dbReference type="PROSITE" id="PS50886"/>
    </source>
</evidence>
<evidence type="ECO:0000313" key="6">
    <source>
        <dbReference type="Proteomes" id="UP000834611"/>
    </source>
</evidence>
<dbReference type="InterPro" id="IPR051270">
    <property type="entry name" value="Tyrosine-tRNA_ligase_regulator"/>
</dbReference>
<organism evidence="5 6">
    <name type="scientific">Providencia rettgeri</name>
    <dbReference type="NCBI Taxonomy" id="587"/>
    <lineage>
        <taxon>Bacteria</taxon>
        <taxon>Pseudomonadati</taxon>
        <taxon>Pseudomonadota</taxon>
        <taxon>Gammaproteobacteria</taxon>
        <taxon>Enterobacterales</taxon>
        <taxon>Morganellaceae</taxon>
        <taxon>Providencia</taxon>
    </lineage>
</organism>